<gene>
    <name evidence="5" type="ORF">AB1Y20_009355</name>
</gene>
<accession>A0AB34K045</accession>
<dbReference type="InterPro" id="IPR051335">
    <property type="entry name" value="Alanyl-tRNA_Editing_Enzymes"/>
</dbReference>
<evidence type="ECO:0000313" key="5">
    <source>
        <dbReference type="EMBL" id="KAL1527984.1"/>
    </source>
</evidence>
<feature type="region of interest" description="Disordered" evidence="3">
    <location>
        <begin position="17"/>
        <end position="70"/>
    </location>
</feature>
<dbReference type="InterPro" id="IPR012947">
    <property type="entry name" value="tRNA_SAD"/>
</dbReference>
<evidence type="ECO:0000256" key="1">
    <source>
        <dbReference type="ARBA" id="ARBA00001947"/>
    </source>
</evidence>
<dbReference type="SUPFAM" id="SSF55186">
    <property type="entry name" value="ThrRS/AlaRS common domain"/>
    <property type="match status" value="1"/>
</dbReference>
<evidence type="ECO:0000313" key="6">
    <source>
        <dbReference type="Proteomes" id="UP001515480"/>
    </source>
</evidence>
<organism evidence="5 6">
    <name type="scientific">Prymnesium parvum</name>
    <name type="common">Toxic golden alga</name>
    <dbReference type="NCBI Taxonomy" id="97485"/>
    <lineage>
        <taxon>Eukaryota</taxon>
        <taxon>Haptista</taxon>
        <taxon>Haptophyta</taxon>
        <taxon>Prymnesiophyceae</taxon>
        <taxon>Prymnesiales</taxon>
        <taxon>Prymnesiaceae</taxon>
        <taxon>Prymnesium</taxon>
    </lineage>
</organism>
<comment type="similarity">
    <text evidence="2">Belongs to the class-II aminoacyl-tRNA synthetase family. Alax-L subfamily.</text>
</comment>
<comment type="cofactor">
    <cofactor evidence="1">
        <name>Zn(2+)</name>
        <dbReference type="ChEBI" id="CHEBI:29105"/>
    </cofactor>
</comment>
<dbReference type="Pfam" id="PF01411">
    <property type="entry name" value="tRNA-synt_2c"/>
    <property type="match status" value="1"/>
</dbReference>
<dbReference type="SMART" id="SM00863">
    <property type="entry name" value="tRNA_SAD"/>
    <property type="match status" value="1"/>
</dbReference>
<sequence>MRALAILDGLIASASGEQATIPACPQSSAKTELSRDTEPAPTKPRAPRVEPGKKPKPATEASPVDQASKAKLVKEKTVLADASQPTETSSSLDLTPTMLLYQSDTYLFSCTATVLAVRPQENGSSWSIALDETCFHPQGGGQPSDCGTITRIDIDSPIAVSMVKKDPSGIVWHECAEDPKVTAGTKVRCTVDEAFRRKNARLHSAGHLIDVAMARAGCSLRPTKGYHFSPGSYVEYEGKLDASDRDTLLPKVQAEIEELIAAAIPTEVVPQQPVSEAGVVRVVSVGGQACPCGGTHVKDTKELVGVKVEGIKTKGKVTRVSYSMID</sequence>
<dbReference type="Gene3D" id="3.30.980.10">
    <property type="entry name" value="Threonyl-trna Synthetase, Chain A, domain 2"/>
    <property type="match status" value="1"/>
</dbReference>
<dbReference type="InterPro" id="IPR009000">
    <property type="entry name" value="Transl_B-barrel_sf"/>
</dbReference>
<dbReference type="AlphaFoldDB" id="A0AB34K045"/>
<dbReference type="Pfam" id="PF07973">
    <property type="entry name" value="tRNA_SAD"/>
    <property type="match status" value="1"/>
</dbReference>
<evidence type="ECO:0000259" key="4">
    <source>
        <dbReference type="SMART" id="SM00863"/>
    </source>
</evidence>
<reference evidence="5 6" key="1">
    <citation type="journal article" date="2024" name="Science">
        <title>Giant polyketide synthase enzymes in the biosynthesis of giant marine polyether toxins.</title>
        <authorList>
            <person name="Fallon T.R."/>
            <person name="Shende V.V."/>
            <person name="Wierzbicki I.H."/>
            <person name="Pendleton A.L."/>
            <person name="Watervoot N.F."/>
            <person name="Auber R.P."/>
            <person name="Gonzalez D.J."/>
            <person name="Wisecaver J.H."/>
            <person name="Moore B.S."/>
        </authorList>
    </citation>
    <scope>NUCLEOTIDE SEQUENCE [LARGE SCALE GENOMIC DNA]</scope>
    <source>
        <strain evidence="5 6">12B1</strain>
    </source>
</reference>
<comment type="caution">
    <text evidence="5">The sequence shown here is derived from an EMBL/GenBank/DDBJ whole genome shotgun (WGS) entry which is preliminary data.</text>
</comment>
<dbReference type="GO" id="GO:0005524">
    <property type="term" value="F:ATP binding"/>
    <property type="evidence" value="ECO:0007669"/>
    <property type="project" value="InterPro"/>
</dbReference>
<dbReference type="SUPFAM" id="SSF50447">
    <property type="entry name" value="Translation proteins"/>
    <property type="match status" value="1"/>
</dbReference>
<dbReference type="InterPro" id="IPR018164">
    <property type="entry name" value="Ala-tRNA-synth_IIc_N"/>
</dbReference>
<protein>
    <recommendedName>
        <fullName evidence="4">Threonyl/alanyl tRNA synthetase SAD domain-containing protein</fullName>
    </recommendedName>
</protein>
<dbReference type="Gene3D" id="2.40.30.130">
    <property type="match status" value="1"/>
</dbReference>
<dbReference type="PANTHER" id="PTHR43462:SF2">
    <property type="entry name" value="THREONYL AND ALANYL TRNA SYNTHETASE SECOND ADDITIONAL DOMAIN-CONTAINING PROTEIN"/>
    <property type="match status" value="1"/>
</dbReference>
<dbReference type="Proteomes" id="UP001515480">
    <property type="component" value="Unassembled WGS sequence"/>
</dbReference>
<evidence type="ECO:0000256" key="3">
    <source>
        <dbReference type="SAM" id="MobiDB-lite"/>
    </source>
</evidence>
<keyword evidence="6" id="KW-1185">Reference proteome</keyword>
<dbReference type="GO" id="GO:0004813">
    <property type="term" value="F:alanine-tRNA ligase activity"/>
    <property type="evidence" value="ECO:0007669"/>
    <property type="project" value="InterPro"/>
</dbReference>
<dbReference type="PANTHER" id="PTHR43462">
    <property type="entry name" value="ALANYL-TRNA EDITING PROTEIN"/>
    <property type="match status" value="1"/>
</dbReference>
<proteinExistence type="inferred from homology"/>
<dbReference type="InterPro" id="IPR018163">
    <property type="entry name" value="Thr/Ala-tRNA-synth_IIc_edit"/>
</dbReference>
<evidence type="ECO:0000256" key="2">
    <source>
        <dbReference type="ARBA" id="ARBA00008429"/>
    </source>
</evidence>
<feature type="domain" description="Threonyl/alanyl tRNA synthetase SAD" evidence="4">
    <location>
        <begin position="280"/>
        <end position="321"/>
    </location>
</feature>
<dbReference type="EMBL" id="JBGBPQ010000002">
    <property type="protein sequence ID" value="KAL1527984.1"/>
    <property type="molecule type" value="Genomic_DNA"/>
</dbReference>
<name>A0AB34K045_PRYPA</name>
<dbReference type="GO" id="GO:0006419">
    <property type="term" value="P:alanyl-tRNA aminoacylation"/>
    <property type="evidence" value="ECO:0007669"/>
    <property type="project" value="InterPro"/>
</dbReference>